<evidence type="ECO:0000313" key="2">
    <source>
        <dbReference type="Proteomes" id="UP000199440"/>
    </source>
</evidence>
<dbReference type="NCBIfam" id="TIGR02436">
    <property type="entry name" value="four helix bundle protein"/>
    <property type="match status" value="1"/>
</dbReference>
<protein>
    <submittedName>
        <fullName evidence="1">Four helix bundle protein</fullName>
    </submittedName>
</protein>
<dbReference type="InterPro" id="IPR036583">
    <property type="entry name" value="23S_rRNA_IVS_sf"/>
</dbReference>
<dbReference type="OrthoDB" id="9811959at2"/>
<dbReference type="SUPFAM" id="SSF158446">
    <property type="entry name" value="IVS-encoded protein-like"/>
    <property type="match status" value="1"/>
</dbReference>
<dbReference type="RefSeq" id="WP_089888490.1">
    <property type="nucleotide sequence ID" value="NZ_FNGV01000004.1"/>
</dbReference>
<dbReference type="STRING" id="192904.SAMN04488514_104131"/>
<dbReference type="Pfam" id="PF05635">
    <property type="entry name" value="23S_rRNA_IVP"/>
    <property type="match status" value="1"/>
</dbReference>
<dbReference type="PANTHER" id="PTHR38471:SF2">
    <property type="entry name" value="FOUR HELIX BUNDLE PROTEIN"/>
    <property type="match status" value="1"/>
</dbReference>
<sequence length="119" mass="13824">MDYIELEVWKQCSILVNSVYEATKQFPTVEVYGLTSQLRRCAVSMPSNIAEGCGRRTSKETIQFLHVSRGSNYEMETQLYLVLDQKYLVQTDFDSSKNQIIKCKKLINGFINYYKSSNR</sequence>
<reference evidence="1 2" key="1">
    <citation type="submission" date="2016-10" db="EMBL/GenBank/DDBJ databases">
        <authorList>
            <person name="de Groot N.N."/>
        </authorList>
    </citation>
    <scope>NUCLEOTIDE SEQUENCE [LARGE SCALE GENOMIC DNA]</scope>
    <source>
        <strain evidence="1 2">DSM 19886</strain>
    </source>
</reference>
<dbReference type="Gene3D" id="1.20.1440.60">
    <property type="entry name" value="23S rRNA-intervening sequence"/>
    <property type="match status" value="1"/>
</dbReference>
<dbReference type="EMBL" id="FNGV01000004">
    <property type="protein sequence ID" value="SDM01759.1"/>
    <property type="molecule type" value="Genomic_DNA"/>
</dbReference>
<dbReference type="Proteomes" id="UP000199440">
    <property type="component" value="Unassembled WGS sequence"/>
</dbReference>
<gene>
    <name evidence="1" type="ORF">SAMN04488514_104131</name>
</gene>
<dbReference type="AlphaFoldDB" id="A0A1G9PSR8"/>
<organism evidence="1 2">
    <name type="scientific">Kriegella aquimaris</name>
    <dbReference type="NCBI Taxonomy" id="192904"/>
    <lineage>
        <taxon>Bacteria</taxon>
        <taxon>Pseudomonadati</taxon>
        <taxon>Bacteroidota</taxon>
        <taxon>Flavobacteriia</taxon>
        <taxon>Flavobacteriales</taxon>
        <taxon>Flavobacteriaceae</taxon>
        <taxon>Kriegella</taxon>
    </lineage>
</organism>
<dbReference type="PANTHER" id="PTHR38471">
    <property type="entry name" value="FOUR HELIX BUNDLE PROTEIN"/>
    <property type="match status" value="1"/>
</dbReference>
<keyword evidence="2" id="KW-1185">Reference proteome</keyword>
<dbReference type="CDD" id="cd16377">
    <property type="entry name" value="23S_rRNA_IVP_like"/>
    <property type="match status" value="1"/>
</dbReference>
<evidence type="ECO:0000313" key="1">
    <source>
        <dbReference type="EMBL" id="SDM01759.1"/>
    </source>
</evidence>
<dbReference type="InterPro" id="IPR012657">
    <property type="entry name" value="23S_rRNA-intervening_sequence"/>
</dbReference>
<proteinExistence type="predicted"/>
<accession>A0A1G9PSR8</accession>
<name>A0A1G9PSR8_9FLAO</name>